<accession>A0A4Q2RLP0</accession>
<evidence type="ECO:0000313" key="2">
    <source>
        <dbReference type="Proteomes" id="UP000291838"/>
    </source>
</evidence>
<keyword evidence="2" id="KW-1185">Reference proteome</keyword>
<dbReference type="AlphaFoldDB" id="A0A4Q2RLP0"/>
<proteinExistence type="predicted"/>
<dbReference type="Proteomes" id="UP000291838">
    <property type="component" value="Unassembled WGS sequence"/>
</dbReference>
<comment type="caution">
    <text evidence="1">The sequence shown here is derived from an EMBL/GenBank/DDBJ whole genome shotgun (WGS) entry which is preliminary data.</text>
</comment>
<dbReference type="RefSeq" id="WP_129476629.1">
    <property type="nucleotide sequence ID" value="NZ_SDWS01000006.1"/>
</dbReference>
<dbReference type="InterPro" id="IPR046248">
    <property type="entry name" value="DUF6281"/>
</dbReference>
<gene>
    <name evidence="1" type="ORF">EUA06_13480</name>
</gene>
<reference evidence="1 2" key="1">
    <citation type="submission" date="2019-01" db="EMBL/GenBank/DDBJ databases">
        <title>Novel species of Nocardioides.</title>
        <authorList>
            <person name="Liu Q."/>
            <person name="Xin Y.-H."/>
        </authorList>
    </citation>
    <scope>NUCLEOTIDE SEQUENCE [LARGE SCALE GENOMIC DNA]</scope>
    <source>
        <strain evidence="1 2">HLT3-15</strain>
    </source>
</reference>
<evidence type="ECO:0000313" key="1">
    <source>
        <dbReference type="EMBL" id="RYB89617.1"/>
    </source>
</evidence>
<name>A0A4Q2RLP0_9ACTN</name>
<organism evidence="1 2">
    <name type="scientific">Nocardioides glacieisoli</name>
    <dbReference type="NCBI Taxonomy" id="1168730"/>
    <lineage>
        <taxon>Bacteria</taxon>
        <taxon>Bacillati</taxon>
        <taxon>Actinomycetota</taxon>
        <taxon>Actinomycetes</taxon>
        <taxon>Propionibacteriales</taxon>
        <taxon>Nocardioidaceae</taxon>
        <taxon>Nocardioides</taxon>
    </lineage>
</organism>
<protein>
    <submittedName>
        <fullName evidence="1">Uncharacterized protein</fullName>
    </submittedName>
</protein>
<dbReference type="EMBL" id="SDWS01000006">
    <property type="protein sequence ID" value="RYB89617.1"/>
    <property type="molecule type" value="Genomic_DNA"/>
</dbReference>
<sequence>MVFAVLSVVLVSSVTGCSTRQCTAASGGDCVSLFDFKDRKYFMAPTQVVESVRVGREVGTGSMDPCRGEDPACVKPTDRQVFAFPGVPPTQAIVLTNAAGDGFAYIVTVKPTEGSDTGLADYMERADVKMPKRT</sequence>
<dbReference type="OrthoDB" id="4751481at2"/>
<dbReference type="Pfam" id="PF19797">
    <property type="entry name" value="DUF6281"/>
    <property type="match status" value="1"/>
</dbReference>